<dbReference type="eggNOG" id="arCOG02219">
    <property type="taxonomic scope" value="Archaea"/>
</dbReference>
<gene>
    <name evidence="1" type="ordered locus">Huta_1456</name>
</gene>
<dbReference type="Proteomes" id="UP000002071">
    <property type="component" value="Chromosome"/>
</dbReference>
<dbReference type="AlphaFoldDB" id="C7NNV7"/>
<dbReference type="HOGENOM" id="CLU_2257300_0_0_2"/>
<dbReference type="InterPro" id="IPR029060">
    <property type="entry name" value="PIN-like_dom_sf"/>
</dbReference>
<dbReference type="Gene3D" id="3.40.50.1010">
    <property type="entry name" value="5'-nuclease"/>
    <property type="match status" value="1"/>
</dbReference>
<name>C7NNV7_HALUD</name>
<dbReference type="KEGG" id="hut:Huta_1456"/>
<dbReference type="EMBL" id="CP001687">
    <property type="protein sequence ID" value="ACV11632.1"/>
    <property type="molecule type" value="Genomic_DNA"/>
</dbReference>
<protein>
    <submittedName>
        <fullName evidence="1">Uncharacterized protein</fullName>
    </submittedName>
</protein>
<evidence type="ECO:0000313" key="2">
    <source>
        <dbReference type="Proteomes" id="UP000002071"/>
    </source>
</evidence>
<organism evidence="1 2">
    <name type="scientific">Halorhabdus utahensis (strain DSM 12940 / JCM 11049 / AX-2)</name>
    <dbReference type="NCBI Taxonomy" id="519442"/>
    <lineage>
        <taxon>Archaea</taxon>
        <taxon>Methanobacteriati</taxon>
        <taxon>Methanobacteriota</taxon>
        <taxon>Stenosarchaea group</taxon>
        <taxon>Halobacteria</taxon>
        <taxon>Halobacteriales</taxon>
        <taxon>Haloarculaceae</taxon>
        <taxon>Halorhabdus</taxon>
    </lineage>
</organism>
<sequence>MMRRSTICWTDECALEAVHLDAQLRSQDIRLASADLLNPATAYAAGGTFVTHNATDFDKPPLYDFVDLDLVVTDSTEVCIAFQRRSGSTFQPFLSVGPLDLIR</sequence>
<dbReference type="SUPFAM" id="SSF88723">
    <property type="entry name" value="PIN domain-like"/>
    <property type="match status" value="1"/>
</dbReference>
<proteinExistence type="predicted"/>
<keyword evidence="2" id="KW-1185">Reference proteome</keyword>
<reference evidence="1 2" key="1">
    <citation type="journal article" date="2009" name="Stand. Genomic Sci.">
        <title>Complete genome sequence of Halorhabdus utahensis type strain (AX-2).</title>
        <authorList>
            <person name="Anderson I."/>
            <person name="Tindall B.J."/>
            <person name="Pomrenke H."/>
            <person name="Goker M."/>
            <person name="Lapidus A."/>
            <person name="Nolan M."/>
            <person name="Copeland A."/>
            <person name="Glavina Del Rio T."/>
            <person name="Chen F."/>
            <person name="Tice H."/>
            <person name="Cheng J.F."/>
            <person name="Lucas S."/>
            <person name="Chertkov O."/>
            <person name="Bruce D."/>
            <person name="Brettin T."/>
            <person name="Detter J.C."/>
            <person name="Han C."/>
            <person name="Goodwin L."/>
            <person name="Land M."/>
            <person name="Hauser L."/>
            <person name="Chang Y.J."/>
            <person name="Jeffries C.D."/>
            <person name="Pitluck S."/>
            <person name="Pati A."/>
            <person name="Mavromatis K."/>
            <person name="Ivanova N."/>
            <person name="Ovchinnikova G."/>
            <person name="Chen A."/>
            <person name="Palaniappan K."/>
            <person name="Chain P."/>
            <person name="Rohde M."/>
            <person name="Bristow J."/>
            <person name="Eisen J.A."/>
            <person name="Markowitz V."/>
            <person name="Hugenholtz P."/>
            <person name="Kyrpides N.C."/>
            <person name="Klenk H.P."/>
        </authorList>
    </citation>
    <scope>NUCLEOTIDE SEQUENCE [LARGE SCALE GENOMIC DNA]</scope>
    <source>
        <strain evidence="2">DSM 12940 / JCM 11049 / AX-2</strain>
    </source>
</reference>
<accession>C7NNV7</accession>
<evidence type="ECO:0000313" key="1">
    <source>
        <dbReference type="EMBL" id="ACV11632.1"/>
    </source>
</evidence>